<evidence type="ECO:0000313" key="2">
    <source>
        <dbReference type="Proteomes" id="UP000069030"/>
    </source>
</evidence>
<dbReference type="Proteomes" id="UP000069030">
    <property type="component" value="Chromosome"/>
</dbReference>
<accession>A0A0S7EEQ1</accession>
<protein>
    <submittedName>
        <fullName evidence="1">Uncharacterized protein</fullName>
    </submittedName>
</protein>
<dbReference type="KEGG" id="mod:AS202_18230"/>
<reference evidence="1 2" key="1">
    <citation type="journal article" date="2016" name="J. Zhejiang Univ. Sci. B">
        <title>Antibiotic resistance mechanisms of Myroides sp.</title>
        <authorList>
            <person name="Hu S."/>
            <person name="Yuan S."/>
            <person name="Qu H."/>
            <person name="Jiang T."/>
            <person name="Zhou Y."/>
            <person name="Wang M."/>
            <person name="Ming D."/>
        </authorList>
    </citation>
    <scope>NUCLEOTIDE SEQUENCE [LARGE SCALE GENOMIC DNA]</scope>
    <source>
        <strain evidence="1 2">PR63039</strain>
    </source>
</reference>
<dbReference type="GeneID" id="66976328"/>
<organism evidence="1 2">
    <name type="scientific">Myroides odoratimimus</name>
    <dbReference type="NCBI Taxonomy" id="76832"/>
    <lineage>
        <taxon>Bacteria</taxon>
        <taxon>Pseudomonadati</taxon>
        <taxon>Bacteroidota</taxon>
        <taxon>Flavobacteriia</taxon>
        <taxon>Flavobacteriales</taxon>
        <taxon>Flavobacteriaceae</taxon>
        <taxon>Myroides</taxon>
    </lineage>
</organism>
<name>A0A0S7EEQ1_9FLAO</name>
<gene>
    <name evidence="1" type="ORF">AS202_18230</name>
</gene>
<dbReference type="RefSeq" id="WP_006258146.1">
    <property type="nucleotide sequence ID" value="NZ_BCMQ01000037.1"/>
</dbReference>
<dbReference type="EMBL" id="CP013690">
    <property type="protein sequence ID" value="ALU27967.1"/>
    <property type="molecule type" value="Genomic_DNA"/>
</dbReference>
<evidence type="ECO:0000313" key="1">
    <source>
        <dbReference type="EMBL" id="ALU27967.1"/>
    </source>
</evidence>
<dbReference type="AlphaFoldDB" id="A0A0S7EEQ1"/>
<sequence length="294" mass="34307">MNKNLQKYITLDQSYFFDIDEVYCGAEIIVQRLINYDLYQRLHSEECKNYTQQELCDYYEKAIQTEQVVLDKGGYIIDNSFFHGEFCVGEFGLLDGECKLRSKVNGSIFDLTFVKGVAVEGSVKEEDIVTSRFSLEDRIFTVEGFESGKLVSKQVIHFDLELDYNTIFYSYYEDESVESIEDNINQAHKVYYRNGNIQKIKDVLNERTQFFDNRGVLTEEFFIEKGYRCSLTYQDGVLTDKTCIGEEDKYFYFYKEGKLDFYEVLDKATDTISVYKSSGELVQQDSLIQLGFTS</sequence>
<proteinExistence type="predicted"/>